<evidence type="ECO:0000313" key="5">
    <source>
        <dbReference type="Proteomes" id="UP001501940"/>
    </source>
</evidence>
<name>A0AAQ5XV50_AMPOC</name>
<reference evidence="4 5" key="1">
    <citation type="submission" date="2022-01" db="EMBL/GenBank/DDBJ databases">
        <title>A chromosome-scale genome assembly of the false clownfish, Amphiprion ocellaris.</title>
        <authorList>
            <person name="Ryu T."/>
        </authorList>
    </citation>
    <scope>NUCLEOTIDE SEQUENCE [LARGE SCALE GENOMIC DNA]</scope>
</reference>
<feature type="signal peptide" evidence="2">
    <location>
        <begin position="1"/>
        <end position="26"/>
    </location>
</feature>
<accession>A0AAQ5XV50</accession>
<dbReference type="PROSITE" id="PS50041">
    <property type="entry name" value="C_TYPE_LECTIN_2"/>
    <property type="match status" value="1"/>
</dbReference>
<evidence type="ECO:0000259" key="3">
    <source>
        <dbReference type="PROSITE" id="PS50041"/>
    </source>
</evidence>
<dbReference type="InterPro" id="IPR016187">
    <property type="entry name" value="CTDL_fold"/>
</dbReference>
<reference evidence="4" key="3">
    <citation type="submission" date="2025-09" db="UniProtKB">
        <authorList>
            <consortium name="Ensembl"/>
        </authorList>
    </citation>
    <scope>IDENTIFICATION</scope>
</reference>
<dbReference type="PROSITE" id="PS00615">
    <property type="entry name" value="C_TYPE_LECTIN_1"/>
    <property type="match status" value="1"/>
</dbReference>
<dbReference type="Proteomes" id="UP001501940">
    <property type="component" value="Chromosome 18"/>
</dbReference>
<dbReference type="GeneTree" id="ENSGT00940000177536"/>
<evidence type="ECO:0000256" key="1">
    <source>
        <dbReference type="ARBA" id="ARBA00023157"/>
    </source>
</evidence>
<feature type="domain" description="C-type lectin" evidence="3">
    <location>
        <begin position="33"/>
        <end position="147"/>
    </location>
</feature>
<reference evidence="4" key="2">
    <citation type="submission" date="2025-08" db="UniProtKB">
        <authorList>
            <consortium name="Ensembl"/>
        </authorList>
    </citation>
    <scope>IDENTIFICATION</scope>
</reference>
<feature type="chain" id="PRO_5043680830" description="C-type lectin domain-containing protein" evidence="2">
    <location>
        <begin position="27"/>
        <end position="215"/>
    </location>
</feature>
<dbReference type="SMART" id="SM00034">
    <property type="entry name" value="CLECT"/>
    <property type="match status" value="1"/>
</dbReference>
<dbReference type="InterPro" id="IPR001304">
    <property type="entry name" value="C-type_lectin-like"/>
</dbReference>
<dbReference type="Pfam" id="PF00059">
    <property type="entry name" value="Lectin_C"/>
    <property type="match status" value="1"/>
</dbReference>
<dbReference type="Gene3D" id="3.10.100.10">
    <property type="entry name" value="Mannose-Binding Protein A, subunit A"/>
    <property type="match status" value="1"/>
</dbReference>
<dbReference type="PANTHER" id="PTHR45784:SF3">
    <property type="entry name" value="C-TYPE LECTIN DOMAIN FAMILY 4 MEMBER K-LIKE-RELATED"/>
    <property type="match status" value="1"/>
</dbReference>
<evidence type="ECO:0000313" key="4">
    <source>
        <dbReference type="Ensembl" id="ENSAOCP00000044687.1"/>
    </source>
</evidence>
<dbReference type="PANTHER" id="PTHR45784">
    <property type="entry name" value="C-TYPE LECTIN DOMAIN FAMILY 20 MEMBER A-RELATED"/>
    <property type="match status" value="1"/>
</dbReference>
<dbReference type="InterPro" id="IPR018378">
    <property type="entry name" value="C-type_lectin_CS"/>
</dbReference>
<protein>
    <recommendedName>
        <fullName evidence="3">C-type lectin domain-containing protein</fullName>
    </recommendedName>
</protein>
<sequence length="215" mass="23825">MTHLRISENTLHLLILLLASGGVGLCSDVIREYYVINTAMNWTDAQSYCRKKYNDLATVGNSENMMTLVSTATASGASREMWIGLRETGSASWLWSVGESENSSGVVEYTNWAKTGSASISSTCGAMRSDGKWLSSSCTTTRPFVCQSEKMIVARKIVGVELMSDSFLDFNNAAVTQDILNQIQTKNQQVKLKWRVQPDGNIFHIKETKKIIEGY</sequence>
<dbReference type="SUPFAM" id="SSF56436">
    <property type="entry name" value="C-type lectin-like"/>
    <property type="match status" value="1"/>
</dbReference>
<dbReference type="InterPro" id="IPR016186">
    <property type="entry name" value="C-type_lectin-like/link_sf"/>
</dbReference>
<dbReference type="Ensembl" id="ENSAOCT00000040669.1">
    <property type="protein sequence ID" value="ENSAOCP00000044687.1"/>
    <property type="gene ID" value="ENSAOCG00000003904.2"/>
</dbReference>
<evidence type="ECO:0000256" key="2">
    <source>
        <dbReference type="SAM" id="SignalP"/>
    </source>
</evidence>
<proteinExistence type="predicted"/>
<dbReference type="AlphaFoldDB" id="A0AAQ5XV50"/>
<keyword evidence="2" id="KW-0732">Signal</keyword>
<keyword evidence="5" id="KW-1185">Reference proteome</keyword>
<keyword evidence="1" id="KW-1015">Disulfide bond</keyword>
<organism evidence="4 5">
    <name type="scientific">Amphiprion ocellaris</name>
    <name type="common">Clown anemonefish</name>
    <dbReference type="NCBI Taxonomy" id="80972"/>
    <lineage>
        <taxon>Eukaryota</taxon>
        <taxon>Metazoa</taxon>
        <taxon>Chordata</taxon>
        <taxon>Craniata</taxon>
        <taxon>Vertebrata</taxon>
        <taxon>Euteleostomi</taxon>
        <taxon>Actinopterygii</taxon>
        <taxon>Neopterygii</taxon>
        <taxon>Teleostei</taxon>
        <taxon>Neoteleostei</taxon>
        <taxon>Acanthomorphata</taxon>
        <taxon>Ovalentaria</taxon>
        <taxon>Pomacentridae</taxon>
        <taxon>Amphiprion</taxon>
    </lineage>
</organism>